<evidence type="ECO:0000256" key="8">
    <source>
        <dbReference type="ARBA" id="ARBA00023209"/>
    </source>
</evidence>
<dbReference type="Proteomes" id="UP001389717">
    <property type="component" value="Unassembled WGS sequence"/>
</dbReference>
<proteinExistence type="inferred from homology"/>
<gene>
    <name evidence="10" type="primary">plsY</name>
    <name evidence="11" type="ORF">AAEO50_14395</name>
</gene>
<feature type="transmembrane region" description="Helical" evidence="10">
    <location>
        <begin position="58"/>
        <end position="80"/>
    </location>
</feature>
<keyword evidence="5 10" id="KW-1133">Transmembrane helix</keyword>
<feature type="transmembrane region" description="Helical" evidence="10">
    <location>
        <begin position="6"/>
        <end position="28"/>
    </location>
</feature>
<dbReference type="RefSeq" id="WP_341984975.1">
    <property type="nucleotide sequence ID" value="NZ_JBBYAF010000029.1"/>
</dbReference>
<protein>
    <recommendedName>
        <fullName evidence="10">Glycerol-3-phosphate acyltransferase</fullName>
    </recommendedName>
    <alternativeName>
        <fullName evidence="10">Acyl-PO4 G3P acyltransferase</fullName>
    </alternativeName>
    <alternativeName>
        <fullName evidence="10">Acyl-phosphate--glycerol-3-phosphate acyltransferase</fullName>
    </alternativeName>
    <alternativeName>
        <fullName evidence="10">G3P acyltransferase</fullName>
        <shortName evidence="10">GPAT</shortName>
        <ecNumber evidence="10">2.3.1.275</ecNumber>
    </alternativeName>
    <alternativeName>
        <fullName evidence="10">Lysophosphatidic acid synthase</fullName>
        <shortName evidence="10">LPA synthase</shortName>
    </alternativeName>
</protein>
<comment type="subunit">
    <text evidence="10">Probably interacts with PlsX.</text>
</comment>
<comment type="catalytic activity">
    <reaction evidence="10">
        <text>an acyl phosphate + sn-glycerol 3-phosphate = a 1-acyl-sn-glycero-3-phosphate + phosphate</text>
        <dbReference type="Rhea" id="RHEA:34075"/>
        <dbReference type="ChEBI" id="CHEBI:43474"/>
        <dbReference type="ChEBI" id="CHEBI:57597"/>
        <dbReference type="ChEBI" id="CHEBI:57970"/>
        <dbReference type="ChEBI" id="CHEBI:59918"/>
        <dbReference type="EC" id="2.3.1.275"/>
    </reaction>
</comment>
<feature type="transmembrane region" description="Helical" evidence="10">
    <location>
        <begin position="86"/>
        <end position="106"/>
    </location>
</feature>
<dbReference type="GO" id="GO:0016746">
    <property type="term" value="F:acyltransferase activity"/>
    <property type="evidence" value="ECO:0007669"/>
    <property type="project" value="UniProtKB-KW"/>
</dbReference>
<comment type="caution">
    <text evidence="11">The sequence shown here is derived from an EMBL/GenBank/DDBJ whole genome shotgun (WGS) entry which is preliminary data.</text>
</comment>
<evidence type="ECO:0000313" key="12">
    <source>
        <dbReference type="Proteomes" id="UP001389717"/>
    </source>
</evidence>
<dbReference type="PANTHER" id="PTHR30309:SF0">
    <property type="entry name" value="GLYCEROL-3-PHOSPHATE ACYLTRANSFERASE-RELATED"/>
    <property type="match status" value="1"/>
</dbReference>
<evidence type="ECO:0000256" key="6">
    <source>
        <dbReference type="ARBA" id="ARBA00023098"/>
    </source>
</evidence>
<name>A0ABU9KCK4_9BACI</name>
<comment type="subcellular location">
    <subcellularLocation>
        <location evidence="10">Cell membrane</location>
        <topology evidence="10">Multi-pass membrane protein</topology>
    </subcellularLocation>
</comment>
<reference evidence="11 12" key="1">
    <citation type="submission" date="2024-04" db="EMBL/GenBank/DDBJ databases">
        <title>Bacillus oryzaecorticis sp. nov., a moderately halophilic bacterium isolated from rice husks.</title>
        <authorList>
            <person name="Zhu H.-S."/>
        </authorList>
    </citation>
    <scope>NUCLEOTIDE SEQUENCE [LARGE SCALE GENOMIC DNA]</scope>
    <source>
        <strain evidence="11 12">ZC255</strain>
    </source>
</reference>
<evidence type="ECO:0000256" key="1">
    <source>
        <dbReference type="ARBA" id="ARBA00022475"/>
    </source>
</evidence>
<keyword evidence="2 10" id="KW-0444">Lipid biosynthesis</keyword>
<feature type="transmembrane region" description="Helical" evidence="10">
    <location>
        <begin position="113"/>
        <end position="140"/>
    </location>
</feature>
<keyword evidence="8 10" id="KW-0594">Phospholipid biosynthesis</keyword>
<keyword evidence="6 10" id="KW-0443">Lipid metabolism</keyword>
<feature type="transmembrane region" description="Helical" evidence="10">
    <location>
        <begin position="160"/>
        <end position="181"/>
    </location>
</feature>
<keyword evidence="9 10" id="KW-1208">Phospholipid metabolism</keyword>
<keyword evidence="11" id="KW-0012">Acyltransferase</keyword>
<keyword evidence="1 10" id="KW-1003">Cell membrane</keyword>
<evidence type="ECO:0000256" key="3">
    <source>
        <dbReference type="ARBA" id="ARBA00022679"/>
    </source>
</evidence>
<keyword evidence="3 10" id="KW-0808">Transferase</keyword>
<keyword evidence="12" id="KW-1185">Reference proteome</keyword>
<evidence type="ECO:0000256" key="9">
    <source>
        <dbReference type="ARBA" id="ARBA00023264"/>
    </source>
</evidence>
<keyword evidence="4 10" id="KW-0812">Transmembrane</keyword>
<evidence type="ECO:0000256" key="10">
    <source>
        <dbReference type="HAMAP-Rule" id="MF_01043"/>
    </source>
</evidence>
<comment type="similarity">
    <text evidence="10">Belongs to the PlsY family.</text>
</comment>
<dbReference type="Pfam" id="PF02660">
    <property type="entry name" value="G3P_acyltransf"/>
    <property type="match status" value="1"/>
</dbReference>
<evidence type="ECO:0000256" key="2">
    <source>
        <dbReference type="ARBA" id="ARBA00022516"/>
    </source>
</evidence>
<dbReference type="InterPro" id="IPR003811">
    <property type="entry name" value="G3P_acylTferase_PlsY"/>
</dbReference>
<sequence length="192" mass="20387">MEKIIIVYVLIIAISYLAGSVTGAYYVVKLLTGEDIRILESGNVGATNAARVLGKKGFLLTLLIDAVKVFITLTIVEQWLLDSDSALVISSVFLCIGHLYPFQLGFHGGKGVVVYMASALVLSPVTIVVAAIAMGVSYGLLREYKTAGFLTMASMPVSAFVIEGSVIIPCGLLILFVIVVMSHLKSGKSQSV</sequence>
<comment type="function">
    <text evidence="10">Catalyzes the transfer of an acyl group from acyl-phosphate (acyl-PO(4)) to glycerol-3-phosphate (G3P) to form lysophosphatidic acid (LPA). This enzyme utilizes acyl-phosphate as fatty acyl donor, but not acyl-CoA or acyl-ACP.</text>
</comment>
<dbReference type="HAMAP" id="MF_01043">
    <property type="entry name" value="PlsY"/>
    <property type="match status" value="1"/>
</dbReference>
<dbReference type="EC" id="2.3.1.275" evidence="10"/>
<keyword evidence="7 10" id="KW-0472">Membrane</keyword>
<organism evidence="11 12">
    <name type="scientific">Rossellomorea oryzaecorticis</name>
    <dbReference type="NCBI Taxonomy" id="1396505"/>
    <lineage>
        <taxon>Bacteria</taxon>
        <taxon>Bacillati</taxon>
        <taxon>Bacillota</taxon>
        <taxon>Bacilli</taxon>
        <taxon>Bacillales</taxon>
        <taxon>Bacillaceae</taxon>
        <taxon>Rossellomorea</taxon>
    </lineage>
</organism>
<evidence type="ECO:0000256" key="7">
    <source>
        <dbReference type="ARBA" id="ARBA00023136"/>
    </source>
</evidence>
<dbReference type="EMBL" id="JBBYAF010000029">
    <property type="protein sequence ID" value="MEL3973476.1"/>
    <property type="molecule type" value="Genomic_DNA"/>
</dbReference>
<dbReference type="SMART" id="SM01207">
    <property type="entry name" value="G3P_acyltransf"/>
    <property type="match status" value="1"/>
</dbReference>
<evidence type="ECO:0000256" key="4">
    <source>
        <dbReference type="ARBA" id="ARBA00022692"/>
    </source>
</evidence>
<accession>A0ABU9KCK4</accession>
<comment type="pathway">
    <text evidence="10">Lipid metabolism; phospholipid metabolism.</text>
</comment>
<dbReference type="PANTHER" id="PTHR30309">
    <property type="entry name" value="INNER MEMBRANE PROTEIN YGIH"/>
    <property type="match status" value="1"/>
</dbReference>
<evidence type="ECO:0000313" key="11">
    <source>
        <dbReference type="EMBL" id="MEL3973476.1"/>
    </source>
</evidence>
<evidence type="ECO:0000256" key="5">
    <source>
        <dbReference type="ARBA" id="ARBA00022989"/>
    </source>
</evidence>